<feature type="domain" description="AB hydrolase-1" evidence="1">
    <location>
        <begin position="50"/>
        <end position="182"/>
    </location>
</feature>
<dbReference type="Pfam" id="PF00561">
    <property type="entry name" value="Abhydrolase_1"/>
    <property type="match status" value="1"/>
</dbReference>
<evidence type="ECO:0000259" key="1">
    <source>
        <dbReference type="Pfam" id="PF00561"/>
    </source>
</evidence>
<dbReference type="Gene3D" id="3.40.50.1820">
    <property type="entry name" value="alpha/beta hydrolase"/>
    <property type="match status" value="1"/>
</dbReference>
<dbReference type="InterPro" id="IPR029058">
    <property type="entry name" value="AB_hydrolase_fold"/>
</dbReference>
<dbReference type="PANTHER" id="PTHR46331:SF2">
    <property type="entry name" value="VALACYCLOVIR HYDROLASE"/>
    <property type="match status" value="1"/>
</dbReference>
<evidence type="ECO:0000313" key="2">
    <source>
        <dbReference type="EnsemblMetazoa" id="SCAU004108-PA"/>
    </source>
</evidence>
<keyword evidence="3" id="KW-1185">Reference proteome</keyword>
<sequence>MMQSAALKIVPQLNMLGNTVIRQLSMHAERQVKVNDVNINVMECGSGPKSILLMPGVLGSIWTDFAPQIQQLPKLLPNHRIIAWDPPGYGKSVEQSRRWHLYSLDDDARFAVDLMKALNINKFSLLAWSAGAISGMIAASRHQENIEKLIMWGGAAYLTTSEINFYKNSRDVSKWPTQMRTTMEIVYGADKFPQLWNDMVDYICALETERDGDFCKNCLDNINAPIFLLHGKVDPLKDPVHVPYLKERLKISRYHEFPEGKHNIHLRYPDEFNRLVADFLLDQSEKS</sequence>
<dbReference type="PANTHER" id="PTHR46331">
    <property type="entry name" value="VALACYCLOVIR HYDROLASE"/>
    <property type="match status" value="1"/>
</dbReference>
<dbReference type="InterPro" id="IPR000073">
    <property type="entry name" value="AB_hydrolase_1"/>
</dbReference>
<reference evidence="2" key="1">
    <citation type="submission" date="2020-05" db="UniProtKB">
        <authorList>
            <consortium name="EnsemblMetazoa"/>
        </authorList>
    </citation>
    <scope>IDENTIFICATION</scope>
    <source>
        <strain evidence="2">USDA</strain>
    </source>
</reference>
<dbReference type="EnsemblMetazoa" id="SCAU004108-RA">
    <property type="protein sequence ID" value="SCAU004108-PA"/>
    <property type="gene ID" value="SCAU004108"/>
</dbReference>
<dbReference type="OrthoDB" id="19657at2759"/>
<gene>
    <name evidence="2" type="primary">106083772</name>
</gene>
<dbReference type="STRING" id="35570.A0A1I8P236"/>
<organism evidence="2 3">
    <name type="scientific">Stomoxys calcitrans</name>
    <name type="common">Stable fly</name>
    <name type="synonym">Conops calcitrans</name>
    <dbReference type="NCBI Taxonomy" id="35570"/>
    <lineage>
        <taxon>Eukaryota</taxon>
        <taxon>Metazoa</taxon>
        <taxon>Ecdysozoa</taxon>
        <taxon>Arthropoda</taxon>
        <taxon>Hexapoda</taxon>
        <taxon>Insecta</taxon>
        <taxon>Pterygota</taxon>
        <taxon>Neoptera</taxon>
        <taxon>Endopterygota</taxon>
        <taxon>Diptera</taxon>
        <taxon>Brachycera</taxon>
        <taxon>Muscomorpha</taxon>
        <taxon>Muscoidea</taxon>
        <taxon>Muscidae</taxon>
        <taxon>Stomoxys</taxon>
    </lineage>
</organism>
<dbReference type="SUPFAM" id="SSF53474">
    <property type="entry name" value="alpha/beta-Hydrolases"/>
    <property type="match status" value="1"/>
</dbReference>
<dbReference type="Proteomes" id="UP000095300">
    <property type="component" value="Unassembled WGS sequence"/>
</dbReference>
<proteinExistence type="predicted"/>
<name>A0A1I8P236_STOCA</name>
<dbReference type="VEuPathDB" id="VectorBase:SCAU004108"/>
<accession>A0A1I8P236</accession>
<dbReference type="AlphaFoldDB" id="A0A1I8P236"/>
<evidence type="ECO:0000313" key="3">
    <source>
        <dbReference type="Proteomes" id="UP000095300"/>
    </source>
</evidence>
<protein>
    <recommendedName>
        <fullName evidence="1">AB hydrolase-1 domain-containing protein</fullName>
    </recommendedName>
</protein>
<dbReference type="GO" id="GO:0017171">
    <property type="term" value="F:serine hydrolase activity"/>
    <property type="evidence" value="ECO:0007669"/>
    <property type="project" value="TreeGrafter"/>
</dbReference>